<comment type="caution">
    <text evidence="1">The sequence shown here is derived from an EMBL/GenBank/DDBJ whole genome shotgun (WGS) entry which is preliminary data.</text>
</comment>
<name>A0AAV7W978_PLEWA</name>
<gene>
    <name evidence="1" type="ORF">NDU88_004487</name>
</gene>
<proteinExistence type="predicted"/>
<accession>A0AAV7W978</accession>
<protein>
    <submittedName>
        <fullName evidence="1">Uncharacterized protein</fullName>
    </submittedName>
</protein>
<organism evidence="1 2">
    <name type="scientific">Pleurodeles waltl</name>
    <name type="common">Iberian ribbed newt</name>
    <dbReference type="NCBI Taxonomy" id="8319"/>
    <lineage>
        <taxon>Eukaryota</taxon>
        <taxon>Metazoa</taxon>
        <taxon>Chordata</taxon>
        <taxon>Craniata</taxon>
        <taxon>Vertebrata</taxon>
        <taxon>Euteleostomi</taxon>
        <taxon>Amphibia</taxon>
        <taxon>Batrachia</taxon>
        <taxon>Caudata</taxon>
        <taxon>Salamandroidea</taxon>
        <taxon>Salamandridae</taxon>
        <taxon>Pleurodelinae</taxon>
        <taxon>Pleurodeles</taxon>
    </lineage>
</organism>
<keyword evidence="2" id="KW-1185">Reference proteome</keyword>
<sequence>MICSRLGPFTGVCCTPIRAPILGLWVNAASVSLEGATAEAKHSPGTPPRVAGRLVTAGMSRPFECCYEVSQGQESTTPSEPPMMESWGRAQSAVSNAALVQGEKLLNTQQWLSLKLVGRQGFSLALLPETARRVEKGCPDDLMVCFQRSGYSHEAGPRVILWLNREPR</sequence>
<evidence type="ECO:0000313" key="2">
    <source>
        <dbReference type="Proteomes" id="UP001066276"/>
    </source>
</evidence>
<dbReference type="EMBL" id="JANPWB010000002">
    <property type="protein sequence ID" value="KAJ1209108.1"/>
    <property type="molecule type" value="Genomic_DNA"/>
</dbReference>
<dbReference type="Proteomes" id="UP001066276">
    <property type="component" value="Chromosome 1_2"/>
</dbReference>
<dbReference type="AlphaFoldDB" id="A0AAV7W978"/>
<reference evidence="1" key="1">
    <citation type="journal article" date="2022" name="bioRxiv">
        <title>Sequencing and chromosome-scale assembly of the giantPleurodeles waltlgenome.</title>
        <authorList>
            <person name="Brown T."/>
            <person name="Elewa A."/>
            <person name="Iarovenko S."/>
            <person name="Subramanian E."/>
            <person name="Araus A.J."/>
            <person name="Petzold A."/>
            <person name="Susuki M."/>
            <person name="Suzuki K.-i.T."/>
            <person name="Hayashi T."/>
            <person name="Toyoda A."/>
            <person name="Oliveira C."/>
            <person name="Osipova E."/>
            <person name="Leigh N.D."/>
            <person name="Simon A."/>
            <person name="Yun M.H."/>
        </authorList>
    </citation>
    <scope>NUCLEOTIDE SEQUENCE</scope>
    <source>
        <strain evidence="1">20211129_DDA</strain>
        <tissue evidence="1">Liver</tissue>
    </source>
</reference>
<evidence type="ECO:0000313" key="1">
    <source>
        <dbReference type="EMBL" id="KAJ1209108.1"/>
    </source>
</evidence>